<protein>
    <submittedName>
        <fullName evidence="3">Uncharacterized protein</fullName>
    </submittedName>
</protein>
<gene>
    <name evidence="3" type="ORF">NDU88_003696</name>
</gene>
<organism evidence="3 4">
    <name type="scientific">Pleurodeles waltl</name>
    <name type="common">Iberian ribbed newt</name>
    <dbReference type="NCBI Taxonomy" id="8319"/>
    <lineage>
        <taxon>Eukaryota</taxon>
        <taxon>Metazoa</taxon>
        <taxon>Chordata</taxon>
        <taxon>Craniata</taxon>
        <taxon>Vertebrata</taxon>
        <taxon>Euteleostomi</taxon>
        <taxon>Amphibia</taxon>
        <taxon>Batrachia</taxon>
        <taxon>Caudata</taxon>
        <taxon>Salamandroidea</taxon>
        <taxon>Salamandridae</taxon>
        <taxon>Pleurodelinae</taxon>
        <taxon>Pleurodeles</taxon>
    </lineage>
</organism>
<feature type="signal peptide" evidence="2">
    <location>
        <begin position="1"/>
        <end position="27"/>
    </location>
</feature>
<keyword evidence="2" id="KW-0732">Signal</keyword>
<comment type="caution">
    <text evidence="3">The sequence shown here is derived from an EMBL/GenBank/DDBJ whole genome shotgun (WGS) entry which is preliminary data.</text>
</comment>
<sequence length="175" mass="19102">MLRRKGSASSLLSLSFLLLCSCSRIKGDKSGCGAAKSPRAERYRAGCSANYKEPALCLLFAREARNSAVDASSYGGAVPCSRFQEGKVATSYEELALCEVRNRKKPRRGWCKLWEAVPCSRSHFQVESRRKPKDTTQPRAAQATRSLLLLPESESDAPALGSPWNSGNAGKDTEK</sequence>
<dbReference type="AlphaFoldDB" id="A0AAV7W2W7"/>
<dbReference type="PROSITE" id="PS51257">
    <property type="entry name" value="PROKAR_LIPOPROTEIN"/>
    <property type="match status" value="1"/>
</dbReference>
<dbReference type="EMBL" id="JANPWB010000002">
    <property type="protein sequence ID" value="KAJ1208310.1"/>
    <property type="molecule type" value="Genomic_DNA"/>
</dbReference>
<evidence type="ECO:0000313" key="4">
    <source>
        <dbReference type="Proteomes" id="UP001066276"/>
    </source>
</evidence>
<feature type="region of interest" description="Disordered" evidence="1">
    <location>
        <begin position="125"/>
        <end position="175"/>
    </location>
</feature>
<feature type="chain" id="PRO_5043865970" evidence="2">
    <location>
        <begin position="28"/>
        <end position="175"/>
    </location>
</feature>
<evidence type="ECO:0000256" key="1">
    <source>
        <dbReference type="SAM" id="MobiDB-lite"/>
    </source>
</evidence>
<evidence type="ECO:0000313" key="3">
    <source>
        <dbReference type="EMBL" id="KAJ1208310.1"/>
    </source>
</evidence>
<feature type="compositionally biased region" description="Basic and acidic residues" evidence="1">
    <location>
        <begin position="125"/>
        <end position="136"/>
    </location>
</feature>
<evidence type="ECO:0000256" key="2">
    <source>
        <dbReference type="SAM" id="SignalP"/>
    </source>
</evidence>
<reference evidence="3" key="1">
    <citation type="journal article" date="2022" name="bioRxiv">
        <title>Sequencing and chromosome-scale assembly of the giantPleurodeles waltlgenome.</title>
        <authorList>
            <person name="Brown T."/>
            <person name="Elewa A."/>
            <person name="Iarovenko S."/>
            <person name="Subramanian E."/>
            <person name="Araus A.J."/>
            <person name="Petzold A."/>
            <person name="Susuki M."/>
            <person name="Suzuki K.-i.T."/>
            <person name="Hayashi T."/>
            <person name="Toyoda A."/>
            <person name="Oliveira C."/>
            <person name="Osipova E."/>
            <person name="Leigh N.D."/>
            <person name="Simon A."/>
            <person name="Yun M.H."/>
        </authorList>
    </citation>
    <scope>NUCLEOTIDE SEQUENCE</scope>
    <source>
        <strain evidence="3">20211129_DDA</strain>
        <tissue evidence="3">Liver</tissue>
    </source>
</reference>
<name>A0AAV7W2W7_PLEWA</name>
<keyword evidence="4" id="KW-1185">Reference proteome</keyword>
<accession>A0AAV7W2W7</accession>
<proteinExistence type="predicted"/>
<dbReference type="Proteomes" id="UP001066276">
    <property type="component" value="Chromosome 1_2"/>
</dbReference>